<protein>
    <submittedName>
        <fullName evidence="1">Uncharacterized protein</fullName>
    </submittedName>
</protein>
<dbReference type="AlphaFoldDB" id="A0A3B0ZTW1"/>
<dbReference type="Gene3D" id="3.20.20.80">
    <property type="entry name" value="Glycosidases"/>
    <property type="match status" value="1"/>
</dbReference>
<organism evidence="1">
    <name type="scientific">hydrothermal vent metagenome</name>
    <dbReference type="NCBI Taxonomy" id="652676"/>
    <lineage>
        <taxon>unclassified sequences</taxon>
        <taxon>metagenomes</taxon>
        <taxon>ecological metagenomes</taxon>
    </lineage>
</organism>
<evidence type="ECO:0000313" key="1">
    <source>
        <dbReference type="EMBL" id="VAW84864.1"/>
    </source>
</evidence>
<gene>
    <name evidence="1" type="ORF">MNBD_GAMMA16-1407</name>
</gene>
<name>A0A3B0ZTW1_9ZZZZ</name>
<proteinExistence type="predicted"/>
<dbReference type="EMBL" id="UOFO01000054">
    <property type="protein sequence ID" value="VAW84864.1"/>
    <property type="molecule type" value="Genomic_DNA"/>
</dbReference>
<accession>A0A3B0ZTW1</accession>
<sequence length="470" mass="54170">MYCLRNNVSLCLILIIAVLGINQAHAVDVAKAIQHYEKNADYWQYKGEPVLLIGGSDDDSPFHMLDAKEHLEEMAAAGGNYIRNVMSQRDDEGFEVAAFKKNTHGKFDLDQWNDEFWIRFENLLKIADELDIIVQVEVWAFHDFSRSDKRDIWSKSPWHPGNNINYTPANTRLKAVYKKTRKAKHDFFFSVPKLNNDVVLLGYQRQFVDKLLSISLKYNNVLYVMTNEIHKQYSPEWGWYWSGYIKAKAQNKNVHTAEMYWQTDLKSQQLRAALDHPDTFSFVEISQNSINDGEKHWNNIQFIRNYIKSSKRPMNNTKMYGSDELAGGWGNNKDVVQRYWRNVIGGSASMRFHRPHWGIGLNSVSKNTFKATRKLETLVKMWEVEPAQTLLDRRTANEAYLAAKPGGKYALYFTDGGSIDLDLKKHTGTFNLQWINIDTGQWGTQKTIDGGKTVTIKAPSRGPWVAAIVR</sequence>
<reference evidence="1" key="1">
    <citation type="submission" date="2018-06" db="EMBL/GenBank/DDBJ databases">
        <authorList>
            <person name="Zhirakovskaya E."/>
        </authorList>
    </citation>
    <scope>NUCLEOTIDE SEQUENCE</scope>
</reference>